<dbReference type="AlphaFoldDB" id="A0A379FZF9"/>
<proteinExistence type="predicted"/>
<feature type="coiled-coil region" evidence="1">
    <location>
        <begin position="335"/>
        <end position="369"/>
    </location>
</feature>
<reference evidence="2 3" key="1">
    <citation type="submission" date="2018-06" db="EMBL/GenBank/DDBJ databases">
        <authorList>
            <consortium name="Pathogen Informatics"/>
            <person name="Doyle S."/>
        </authorList>
    </citation>
    <scope>NUCLEOTIDE SEQUENCE [LARGE SCALE GENOMIC DNA]</scope>
    <source>
        <strain evidence="2 3">NCTC12026</strain>
    </source>
</reference>
<protein>
    <submittedName>
        <fullName evidence="2">Uncharacterized protein</fullName>
    </submittedName>
</protein>
<evidence type="ECO:0000256" key="1">
    <source>
        <dbReference type="SAM" id="Coils"/>
    </source>
</evidence>
<keyword evidence="1" id="KW-0175">Coiled coil</keyword>
<evidence type="ECO:0000313" key="3">
    <source>
        <dbReference type="Proteomes" id="UP000255129"/>
    </source>
</evidence>
<dbReference type="RefSeq" id="WP_115163890.1">
    <property type="nucleotide sequence ID" value="NZ_UGUA01000002.1"/>
</dbReference>
<name>A0A379FZF9_9GAMM</name>
<gene>
    <name evidence="2" type="ORF">NCTC12026_00545</name>
</gene>
<dbReference type="Proteomes" id="UP000255129">
    <property type="component" value="Unassembled WGS sequence"/>
</dbReference>
<accession>A0A379FZF9</accession>
<evidence type="ECO:0000313" key="2">
    <source>
        <dbReference type="EMBL" id="SUC34214.1"/>
    </source>
</evidence>
<sequence length="374" mass="43808">MIGIIINSPNVRNSTPSTFLQSEKKYLFLNKVIETNSSPKIFPVIDFHNRTKSLNENKKFQNMWDEAIKTTKLKLRDCNKENTYQNLHPVIRETNIKIEALQRLLGKSDHLFENTYVKNEKNVKKTAKDNTPQKITVLIDRCKNLLEKTTKNSQHIATLDERVRVTLDKADLDHTLLNLKNTEFPPTVFYTKPELSDAEKLNIIINFQLPKEIKRIKGSKIPRQIKNTNPVDNQYSNHKTHDKDMMLKNSKSDFNTIRTKKINGKKIELYTSGKTIKSTEHTQNHQNIKIERTPSKSTKLHNAFKSVQEQNNSNTRLQKHRIRTPDNIRAQDSFLMKIHQEMERNSKKIDSLREDISVKKQKMDMIKDRILARK</sequence>
<organism evidence="2 3">
    <name type="scientific">Providencia rustigianii</name>
    <dbReference type="NCBI Taxonomy" id="158850"/>
    <lineage>
        <taxon>Bacteria</taxon>
        <taxon>Pseudomonadati</taxon>
        <taxon>Pseudomonadota</taxon>
        <taxon>Gammaproteobacteria</taxon>
        <taxon>Enterobacterales</taxon>
        <taxon>Morganellaceae</taxon>
        <taxon>Providencia</taxon>
    </lineage>
</organism>
<dbReference type="EMBL" id="UGUA01000002">
    <property type="protein sequence ID" value="SUC34214.1"/>
    <property type="molecule type" value="Genomic_DNA"/>
</dbReference>